<dbReference type="SUPFAM" id="SSF52058">
    <property type="entry name" value="L domain-like"/>
    <property type="match status" value="1"/>
</dbReference>
<sequence>MQSEVSHAFTFLTRMELQSCEGLVSFAESNFPPALKQLKISSCDNLQYLFDESMSRNTFLLEHLEIAECNSLTWLSSRGDICNRLQHLQILRCPKLSSLFLNAKLPVMLKKLDICGCRVLECIAQDFHESTDLEIIKVFGVQNIKSLLRGLDKHSHLQEINLSSCSNLVISSKVHQQLYLPSELKVCNCRADISFPEEGFPTNLTSLEISGAPRIYNSLVKWGIHRLTSLQYLDINGEDCSNVVSFPEESIGMALPHSLTFIWISNFNNRGT</sequence>
<reference evidence="1 2" key="1">
    <citation type="journal article" date="2024" name="G3 (Bethesda)">
        <title>Genome assembly of Hibiscus sabdariffa L. provides insights into metabolisms of medicinal natural products.</title>
        <authorList>
            <person name="Kim T."/>
        </authorList>
    </citation>
    <scope>NUCLEOTIDE SEQUENCE [LARGE SCALE GENOMIC DNA]</scope>
    <source>
        <strain evidence="1">TK-2024</strain>
        <tissue evidence="1">Old leaves</tissue>
    </source>
</reference>
<dbReference type="InterPro" id="IPR032675">
    <property type="entry name" value="LRR_dom_sf"/>
</dbReference>
<organism evidence="1 2">
    <name type="scientific">Hibiscus sabdariffa</name>
    <name type="common">roselle</name>
    <dbReference type="NCBI Taxonomy" id="183260"/>
    <lineage>
        <taxon>Eukaryota</taxon>
        <taxon>Viridiplantae</taxon>
        <taxon>Streptophyta</taxon>
        <taxon>Embryophyta</taxon>
        <taxon>Tracheophyta</taxon>
        <taxon>Spermatophyta</taxon>
        <taxon>Magnoliopsida</taxon>
        <taxon>eudicotyledons</taxon>
        <taxon>Gunneridae</taxon>
        <taxon>Pentapetalae</taxon>
        <taxon>rosids</taxon>
        <taxon>malvids</taxon>
        <taxon>Malvales</taxon>
        <taxon>Malvaceae</taxon>
        <taxon>Malvoideae</taxon>
        <taxon>Hibiscus</taxon>
    </lineage>
</organism>
<gene>
    <name evidence="1" type="ORF">V6N12_054878</name>
</gene>
<keyword evidence="2" id="KW-1185">Reference proteome</keyword>
<evidence type="ECO:0000313" key="1">
    <source>
        <dbReference type="EMBL" id="KAK8527673.1"/>
    </source>
</evidence>
<comment type="caution">
    <text evidence="1">The sequence shown here is derived from an EMBL/GenBank/DDBJ whole genome shotgun (WGS) entry which is preliminary data.</text>
</comment>
<dbReference type="Proteomes" id="UP001472677">
    <property type="component" value="Unassembled WGS sequence"/>
</dbReference>
<dbReference type="PANTHER" id="PTHR34630">
    <property type="entry name" value="OS11G0677101 PROTEIN"/>
    <property type="match status" value="1"/>
</dbReference>
<protein>
    <submittedName>
        <fullName evidence="1">Uncharacterized protein</fullName>
    </submittedName>
</protein>
<dbReference type="EMBL" id="JBBPBM010000038">
    <property type="protein sequence ID" value="KAK8527673.1"/>
    <property type="molecule type" value="Genomic_DNA"/>
</dbReference>
<evidence type="ECO:0000313" key="2">
    <source>
        <dbReference type="Proteomes" id="UP001472677"/>
    </source>
</evidence>
<dbReference type="Gene3D" id="3.80.10.10">
    <property type="entry name" value="Ribonuclease Inhibitor"/>
    <property type="match status" value="2"/>
</dbReference>
<name>A0ABR2D1S1_9ROSI</name>
<accession>A0ABR2D1S1</accession>
<dbReference type="PANTHER" id="PTHR34630:SF34">
    <property type="entry name" value="OS11G0245800 PROTEIN"/>
    <property type="match status" value="1"/>
</dbReference>
<proteinExistence type="predicted"/>